<evidence type="ECO:0000256" key="5">
    <source>
        <dbReference type="ARBA" id="ARBA00022692"/>
    </source>
</evidence>
<keyword evidence="7 8" id="KW-0472">Membrane</keyword>
<keyword evidence="6 8" id="KW-1133">Transmembrane helix</keyword>
<dbReference type="GO" id="GO:0005886">
    <property type="term" value="C:plasma membrane"/>
    <property type="evidence" value="ECO:0007669"/>
    <property type="project" value="UniProtKB-SubCell"/>
</dbReference>
<feature type="transmembrane region" description="Helical" evidence="8">
    <location>
        <begin position="147"/>
        <end position="168"/>
    </location>
</feature>
<dbReference type="AlphaFoldDB" id="A0A3N1H763"/>
<dbReference type="EMBL" id="RJKM01000001">
    <property type="protein sequence ID" value="ROP38266.1"/>
    <property type="molecule type" value="Genomic_DNA"/>
</dbReference>
<protein>
    <submittedName>
        <fullName evidence="10">Putative MFS family arabinose efflux permease</fullName>
    </submittedName>
</protein>
<feature type="transmembrane region" description="Helical" evidence="8">
    <location>
        <begin position="312"/>
        <end position="335"/>
    </location>
</feature>
<evidence type="ECO:0000256" key="2">
    <source>
        <dbReference type="ARBA" id="ARBA00008335"/>
    </source>
</evidence>
<feature type="transmembrane region" description="Helical" evidence="8">
    <location>
        <begin position="117"/>
        <end position="135"/>
    </location>
</feature>
<dbReference type="Proteomes" id="UP000268727">
    <property type="component" value="Unassembled WGS sequence"/>
</dbReference>
<feature type="transmembrane region" description="Helical" evidence="8">
    <location>
        <begin position="89"/>
        <end position="111"/>
    </location>
</feature>
<dbReference type="PROSITE" id="PS50850">
    <property type="entry name" value="MFS"/>
    <property type="match status" value="1"/>
</dbReference>
<dbReference type="OrthoDB" id="63984at2"/>
<dbReference type="GO" id="GO:0022857">
    <property type="term" value="F:transmembrane transporter activity"/>
    <property type="evidence" value="ECO:0007669"/>
    <property type="project" value="InterPro"/>
</dbReference>
<evidence type="ECO:0000313" key="10">
    <source>
        <dbReference type="EMBL" id="ROP38266.1"/>
    </source>
</evidence>
<reference evidence="10 11" key="1">
    <citation type="submission" date="2018-11" db="EMBL/GenBank/DDBJ databases">
        <title>Sequencing the genomes of 1000 actinobacteria strains.</title>
        <authorList>
            <person name="Klenk H.-P."/>
        </authorList>
    </citation>
    <scope>NUCLEOTIDE SEQUENCE [LARGE SCALE GENOMIC DNA]</scope>
    <source>
        <strain evidence="10 11">DSM 44231</strain>
    </source>
</reference>
<keyword evidence="4" id="KW-1003">Cell membrane</keyword>
<dbReference type="InterPro" id="IPR036259">
    <property type="entry name" value="MFS_trans_sf"/>
</dbReference>
<feature type="transmembrane region" description="Helical" evidence="8">
    <location>
        <begin position="347"/>
        <end position="365"/>
    </location>
</feature>
<gene>
    <name evidence="10" type="ORF">EDD40_3618</name>
</gene>
<evidence type="ECO:0000256" key="4">
    <source>
        <dbReference type="ARBA" id="ARBA00022475"/>
    </source>
</evidence>
<dbReference type="SUPFAM" id="SSF103473">
    <property type="entry name" value="MFS general substrate transporter"/>
    <property type="match status" value="1"/>
</dbReference>
<dbReference type="InterPro" id="IPR011701">
    <property type="entry name" value="MFS"/>
</dbReference>
<feature type="transmembrane region" description="Helical" evidence="8">
    <location>
        <begin position="223"/>
        <end position="241"/>
    </location>
</feature>
<evidence type="ECO:0000256" key="1">
    <source>
        <dbReference type="ARBA" id="ARBA00004651"/>
    </source>
</evidence>
<dbReference type="PANTHER" id="PTHR43271">
    <property type="entry name" value="BLL2771 PROTEIN"/>
    <property type="match status" value="1"/>
</dbReference>
<comment type="similarity">
    <text evidence="2">Belongs to the major facilitator superfamily.</text>
</comment>
<feature type="domain" description="Major facilitator superfamily (MFS) profile" evidence="9">
    <location>
        <begin position="22"/>
        <end position="399"/>
    </location>
</feature>
<organism evidence="10 11">
    <name type="scientific">Saccharothrix texasensis</name>
    <dbReference type="NCBI Taxonomy" id="103734"/>
    <lineage>
        <taxon>Bacteria</taxon>
        <taxon>Bacillati</taxon>
        <taxon>Actinomycetota</taxon>
        <taxon>Actinomycetes</taxon>
        <taxon>Pseudonocardiales</taxon>
        <taxon>Pseudonocardiaceae</taxon>
        <taxon>Saccharothrix</taxon>
    </lineage>
</organism>
<feature type="transmembrane region" description="Helical" evidence="8">
    <location>
        <begin position="261"/>
        <end position="282"/>
    </location>
</feature>
<evidence type="ECO:0000256" key="8">
    <source>
        <dbReference type="SAM" id="Phobius"/>
    </source>
</evidence>
<dbReference type="InterPro" id="IPR020846">
    <property type="entry name" value="MFS_dom"/>
</dbReference>
<evidence type="ECO:0000256" key="7">
    <source>
        <dbReference type="ARBA" id="ARBA00023136"/>
    </source>
</evidence>
<keyword evidence="11" id="KW-1185">Reference proteome</keyword>
<dbReference type="Pfam" id="PF07690">
    <property type="entry name" value="MFS_1"/>
    <property type="match status" value="1"/>
</dbReference>
<sequence length="404" mass="40983">MHHGHQLDRPRPHRWSVTRAPFVVAVLVAAVILAVGQLYLTVPLLPGVAERYGIPLSTAAWVGGGFGFAFALGNLLFGTISDRYDRRHVMAVGLALGAVVSAIAGTSTAFAPLLAARAVQGFLAAAIPSVSLAYATEALPPARRAVGVTAVSGSFLLAGVIGQAYALGVDEALGWRWVFWLLAPLLLAVALTLTRLPAVPRPTPTALATTFTRLGHLLRRPSLLVAYTGGITLLLTFVGMYTALTTTVGERYGIHSAVDLLLLRLPGLPGIALGLFAGPLITRFGAHRVAPAAFLIAAAGLALEAGSTTLPVLLVGSAIFVAGLAVTIPALVTLVGRASGEARGAGLAGYGFLVGLGGGISPVLVTALAPAGFAAVCLTLAGLLILAAATLALGPQPTPAPATV</sequence>
<dbReference type="Gene3D" id="1.20.1250.20">
    <property type="entry name" value="MFS general substrate transporter like domains"/>
    <property type="match status" value="1"/>
</dbReference>
<feature type="transmembrane region" description="Helical" evidence="8">
    <location>
        <begin position="52"/>
        <end position="77"/>
    </location>
</feature>
<feature type="transmembrane region" description="Helical" evidence="8">
    <location>
        <begin position="289"/>
        <end position="306"/>
    </location>
</feature>
<evidence type="ECO:0000259" key="9">
    <source>
        <dbReference type="PROSITE" id="PS50850"/>
    </source>
</evidence>
<accession>A0A3N1H763</accession>
<feature type="transmembrane region" description="Helical" evidence="8">
    <location>
        <begin position="371"/>
        <end position="393"/>
    </location>
</feature>
<evidence type="ECO:0000313" key="11">
    <source>
        <dbReference type="Proteomes" id="UP000268727"/>
    </source>
</evidence>
<evidence type="ECO:0000256" key="3">
    <source>
        <dbReference type="ARBA" id="ARBA00022448"/>
    </source>
</evidence>
<comment type="subcellular location">
    <subcellularLocation>
        <location evidence="1">Cell membrane</location>
        <topology evidence="1">Multi-pass membrane protein</topology>
    </subcellularLocation>
</comment>
<dbReference type="PANTHER" id="PTHR43271:SF2">
    <property type="entry name" value="BLL2771 PROTEIN"/>
    <property type="match status" value="1"/>
</dbReference>
<evidence type="ECO:0000256" key="6">
    <source>
        <dbReference type="ARBA" id="ARBA00022989"/>
    </source>
</evidence>
<proteinExistence type="inferred from homology"/>
<comment type="caution">
    <text evidence="10">The sequence shown here is derived from an EMBL/GenBank/DDBJ whole genome shotgun (WGS) entry which is preliminary data.</text>
</comment>
<feature type="transmembrane region" description="Helical" evidence="8">
    <location>
        <begin position="174"/>
        <end position="193"/>
    </location>
</feature>
<keyword evidence="5 8" id="KW-0812">Transmembrane</keyword>
<name>A0A3N1H763_9PSEU</name>
<feature type="transmembrane region" description="Helical" evidence="8">
    <location>
        <begin position="20"/>
        <end position="40"/>
    </location>
</feature>
<keyword evidence="3" id="KW-0813">Transport</keyword>